<accession>A0A518H5D1</accession>
<dbReference type="Proteomes" id="UP000317835">
    <property type="component" value="Chromosome"/>
</dbReference>
<keyword evidence="1" id="KW-0472">Membrane</keyword>
<evidence type="ECO:0000313" key="2">
    <source>
        <dbReference type="EMBL" id="QDV36018.1"/>
    </source>
</evidence>
<dbReference type="EMBL" id="CP036426">
    <property type="protein sequence ID" value="QDV36018.1"/>
    <property type="molecule type" value="Genomic_DNA"/>
</dbReference>
<feature type="transmembrane region" description="Helical" evidence="1">
    <location>
        <begin position="24"/>
        <end position="46"/>
    </location>
</feature>
<gene>
    <name evidence="2" type="ORF">ElP_39280</name>
</gene>
<proteinExistence type="predicted"/>
<dbReference type="KEGG" id="tpla:ElP_39280"/>
<dbReference type="AlphaFoldDB" id="A0A518H5D1"/>
<keyword evidence="3" id="KW-1185">Reference proteome</keyword>
<protein>
    <submittedName>
        <fullName evidence="2">Uncharacterized protein</fullName>
    </submittedName>
</protein>
<sequence length="102" mass="10994">MRRDASGRPIDPPSRPRRARRRQALILVAAIGAILSALVLAFALVFGATRPRTQAEGTFDGPRGHQITARIIRRSHSVKGDIQASGPGSPNAMMTIDLWNGV</sequence>
<dbReference type="RefSeq" id="WP_145272007.1">
    <property type="nucleotide sequence ID" value="NZ_CP036426.1"/>
</dbReference>
<keyword evidence="1" id="KW-1133">Transmembrane helix</keyword>
<reference evidence="2 3" key="1">
    <citation type="submission" date="2019-02" db="EMBL/GenBank/DDBJ databases">
        <title>Deep-cultivation of Planctomycetes and their phenomic and genomic characterization uncovers novel biology.</title>
        <authorList>
            <person name="Wiegand S."/>
            <person name="Jogler M."/>
            <person name="Boedeker C."/>
            <person name="Pinto D."/>
            <person name="Vollmers J."/>
            <person name="Rivas-Marin E."/>
            <person name="Kohn T."/>
            <person name="Peeters S.H."/>
            <person name="Heuer A."/>
            <person name="Rast P."/>
            <person name="Oberbeckmann S."/>
            <person name="Bunk B."/>
            <person name="Jeske O."/>
            <person name="Meyerdierks A."/>
            <person name="Storesund J.E."/>
            <person name="Kallscheuer N."/>
            <person name="Luecker S."/>
            <person name="Lage O.M."/>
            <person name="Pohl T."/>
            <person name="Merkel B.J."/>
            <person name="Hornburger P."/>
            <person name="Mueller R.-W."/>
            <person name="Bruemmer F."/>
            <person name="Labrenz M."/>
            <person name="Spormann A.M."/>
            <person name="Op den Camp H."/>
            <person name="Overmann J."/>
            <person name="Amann R."/>
            <person name="Jetten M.S.M."/>
            <person name="Mascher T."/>
            <person name="Medema M.H."/>
            <person name="Devos D.P."/>
            <person name="Kaster A.-K."/>
            <person name="Ovreas L."/>
            <person name="Rohde M."/>
            <person name="Galperin M.Y."/>
            <person name="Jogler C."/>
        </authorList>
    </citation>
    <scope>NUCLEOTIDE SEQUENCE [LARGE SCALE GENOMIC DNA]</scope>
    <source>
        <strain evidence="2 3">ElP</strain>
    </source>
</reference>
<organism evidence="2 3">
    <name type="scientific">Tautonia plasticadhaerens</name>
    <dbReference type="NCBI Taxonomy" id="2527974"/>
    <lineage>
        <taxon>Bacteria</taxon>
        <taxon>Pseudomonadati</taxon>
        <taxon>Planctomycetota</taxon>
        <taxon>Planctomycetia</taxon>
        <taxon>Isosphaerales</taxon>
        <taxon>Isosphaeraceae</taxon>
        <taxon>Tautonia</taxon>
    </lineage>
</organism>
<name>A0A518H5D1_9BACT</name>
<evidence type="ECO:0000313" key="3">
    <source>
        <dbReference type="Proteomes" id="UP000317835"/>
    </source>
</evidence>
<evidence type="ECO:0000256" key="1">
    <source>
        <dbReference type="SAM" id="Phobius"/>
    </source>
</evidence>
<keyword evidence="1" id="KW-0812">Transmembrane</keyword>